<reference evidence="1 2" key="1">
    <citation type="submission" date="2020-06" db="EMBL/GenBank/DDBJ databases">
        <title>Transcriptomic and genomic resources for Thalictrum thalictroides and T. hernandezii: Facilitating candidate gene discovery in an emerging model plant lineage.</title>
        <authorList>
            <person name="Arias T."/>
            <person name="Riano-Pachon D.M."/>
            <person name="Di Stilio V.S."/>
        </authorList>
    </citation>
    <scope>NUCLEOTIDE SEQUENCE [LARGE SCALE GENOMIC DNA]</scope>
    <source>
        <strain evidence="2">cv. WT478/WT964</strain>
        <tissue evidence="1">Leaves</tissue>
    </source>
</reference>
<feature type="non-terminal residue" evidence="1">
    <location>
        <position position="92"/>
    </location>
</feature>
<keyword evidence="2" id="KW-1185">Reference proteome</keyword>
<protein>
    <submittedName>
        <fullName evidence="1">Uncharacterized protein</fullName>
    </submittedName>
</protein>
<dbReference type="AlphaFoldDB" id="A0A7J6X4K4"/>
<evidence type="ECO:0000313" key="2">
    <source>
        <dbReference type="Proteomes" id="UP000554482"/>
    </source>
</evidence>
<organism evidence="1 2">
    <name type="scientific">Thalictrum thalictroides</name>
    <name type="common">Rue-anemone</name>
    <name type="synonym">Anemone thalictroides</name>
    <dbReference type="NCBI Taxonomy" id="46969"/>
    <lineage>
        <taxon>Eukaryota</taxon>
        <taxon>Viridiplantae</taxon>
        <taxon>Streptophyta</taxon>
        <taxon>Embryophyta</taxon>
        <taxon>Tracheophyta</taxon>
        <taxon>Spermatophyta</taxon>
        <taxon>Magnoliopsida</taxon>
        <taxon>Ranunculales</taxon>
        <taxon>Ranunculaceae</taxon>
        <taxon>Thalictroideae</taxon>
        <taxon>Thalictrum</taxon>
    </lineage>
</organism>
<comment type="caution">
    <text evidence="1">The sequence shown here is derived from an EMBL/GenBank/DDBJ whole genome shotgun (WGS) entry which is preliminary data.</text>
</comment>
<dbReference type="EMBL" id="JABWDY010005149">
    <property type="protein sequence ID" value="KAF5204659.1"/>
    <property type="molecule type" value="Genomic_DNA"/>
</dbReference>
<gene>
    <name evidence="1" type="ORF">FRX31_005753</name>
</gene>
<dbReference type="OrthoDB" id="1938246at2759"/>
<name>A0A7J6X4K4_THATH</name>
<proteinExistence type="predicted"/>
<dbReference type="Proteomes" id="UP000554482">
    <property type="component" value="Unassembled WGS sequence"/>
</dbReference>
<sequence>MKIQAWFIGNGKTINVWKDHWIGEQPLCDYIDPKSAIWKDLNATLNSCIMNGHWAWPEQLVEITTRLGLDIYAVRDPNVNKEDECYWPYDNH</sequence>
<accession>A0A7J6X4K4</accession>
<evidence type="ECO:0000313" key="1">
    <source>
        <dbReference type="EMBL" id="KAF5204659.1"/>
    </source>
</evidence>